<dbReference type="InterPro" id="IPR024983">
    <property type="entry name" value="CHAT_dom"/>
</dbReference>
<dbReference type="EMBL" id="ML769592">
    <property type="protein sequence ID" value="KAE9392588.1"/>
    <property type="molecule type" value="Genomic_DNA"/>
</dbReference>
<feature type="domain" description="CHAT" evidence="1">
    <location>
        <begin position="110"/>
        <end position="373"/>
    </location>
</feature>
<evidence type="ECO:0000313" key="3">
    <source>
        <dbReference type="Proteomes" id="UP000799118"/>
    </source>
</evidence>
<organism evidence="2 3">
    <name type="scientific">Gymnopus androsaceus JB14</name>
    <dbReference type="NCBI Taxonomy" id="1447944"/>
    <lineage>
        <taxon>Eukaryota</taxon>
        <taxon>Fungi</taxon>
        <taxon>Dikarya</taxon>
        <taxon>Basidiomycota</taxon>
        <taxon>Agaricomycotina</taxon>
        <taxon>Agaricomycetes</taxon>
        <taxon>Agaricomycetidae</taxon>
        <taxon>Agaricales</taxon>
        <taxon>Marasmiineae</taxon>
        <taxon>Omphalotaceae</taxon>
        <taxon>Gymnopus</taxon>
    </lineage>
</organism>
<reference evidence="2" key="1">
    <citation type="journal article" date="2019" name="Environ. Microbiol.">
        <title>Fungal ecological strategies reflected in gene transcription - a case study of two litter decomposers.</title>
        <authorList>
            <person name="Barbi F."/>
            <person name="Kohler A."/>
            <person name="Barry K."/>
            <person name="Baskaran P."/>
            <person name="Daum C."/>
            <person name="Fauchery L."/>
            <person name="Ihrmark K."/>
            <person name="Kuo A."/>
            <person name="LaButti K."/>
            <person name="Lipzen A."/>
            <person name="Morin E."/>
            <person name="Grigoriev I.V."/>
            <person name="Henrissat B."/>
            <person name="Lindahl B."/>
            <person name="Martin F."/>
        </authorList>
    </citation>
    <scope>NUCLEOTIDE SEQUENCE</scope>
    <source>
        <strain evidence="2">JB14</strain>
    </source>
</reference>
<dbReference type="Pfam" id="PF12770">
    <property type="entry name" value="CHAT"/>
    <property type="match status" value="1"/>
</dbReference>
<dbReference type="AlphaFoldDB" id="A0A6A4H4G7"/>
<accession>A0A6A4H4G7</accession>
<gene>
    <name evidence="2" type="ORF">BT96DRAFT_967389</name>
</gene>
<proteinExistence type="predicted"/>
<keyword evidence="3" id="KW-1185">Reference proteome</keyword>
<dbReference type="OrthoDB" id="9991317at2759"/>
<dbReference type="Proteomes" id="UP000799118">
    <property type="component" value="Unassembled WGS sequence"/>
</dbReference>
<evidence type="ECO:0000259" key="1">
    <source>
        <dbReference type="Pfam" id="PF12770"/>
    </source>
</evidence>
<evidence type="ECO:0000313" key="2">
    <source>
        <dbReference type="EMBL" id="KAE9392588.1"/>
    </source>
</evidence>
<name>A0A6A4H4G7_9AGAR</name>
<sequence length="374" mass="41092">MPLELVEEGRAIFCTQALRLRSRFETVPEPLRSHLVQQAHSWKEAVLPRSTPSEFNESLEELVKIPGFERFMLSRTSTELLKAAKQGSVVVLIGTEASCDAILRSEGFARPRLWWCPTGSFSFVPIHAAGEFRDGGECCSDYVVSSYAPTLRSLIDSRHSLQRIARNDMRLLLAAVPKGYIGNILPSTDEEVKVIGKWIPPSAIVPLSSSEDVDLPRDGVTMQTMLDNIPKATILHLACHGTQDTTNPLESGFIMRDKLLTISQLMSLSHPNAFLAFLSACETAKGDKNQPDQTVHLAAAMLFAGFKSIVATMWSMNDQDGPTVADAVYGQLFAGDSEYLNPNDIPYAVDAAVLKLKQAGIPPVRWAPYIHIGI</sequence>
<protein>
    <recommendedName>
        <fullName evidence="1">CHAT domain-containing protein</fullName>
    </recommendedName>
</protein>